<evidence type="ECO:0000313" key="1">
    <source>
        <dbReference type="EMBL" id="OAX31995.1"/>
    </source>
</evidence>
<accession>A0A1B7MHB9</accession>
<dbReference type="InParanoid" id="A0A1B7MHB9"/>
<reference evidence="1 2" key="1">
    <citation type="submission" date="2016-06" db="EMBL/GenBank/DDBJ databases">
        <title>Comparative genomics of the ectomycorrhizal sister species Rhizopogon vinicolor and Rhizopogon vesiculosus (Basidiomycota: Boletales) reveals a divergence of the mating type B locus.</title>
        <authorList>
            <consortium name="DOE Joint Genome Institute"/>
            <person name="Mujic A.B."/>
            <person name="Kuo A."/>
            <person name="Tritt A."/>
            <person name="Lipzen A."/>
            <person name="Chen C."/>
            <person name="Johnson J."/>
            <person name="Sharma A."/>
            <person name="Barry K."/>
            <person name="Grigoriev I.V."/>
            <person name="Spatafora J.W."/>
        </authorList>
    </citation>
    <scope>NUCLEOTIDE SEQUENCE [LARGE SCALE GENOMIC DNA]</scope>
    <source>
        <strain evidence="1 2">AM-OR11-026</strain>
    </source>
</reference>
<gene>
    <name evidence="1" type="ORF">K503DRAFT_702820</name>
</gene>
<sequence>MRRRVISLHNSFSFTLFIDSQSRGCRFMDACEKGLNGKQAIWTSKKYRSYRVLPEGSFI</sequence>
<name>A0A1B7MHB9_9AGAM</name>
<keyword evidence="2" id="KW-1185">Reference proteome</keyword>
<evidence type="ECO:0000313" key="2">
    <source>
        <dbReference type="Proteomes" id="UP000092154"/>
    </source>
</evidence>
<dbReference type="Proteomes" id="UP000092154">
    <property type="component" value="Unassembled WGS sequence"/>
</dbReference>
<dbReference type="AlphaFoldDB" id="A0A1B7MHB9"/>
<dbReference type="OrthoDB" id="2416294at2759"/>
<dbReference type="EMBL" id="KV449162">
    <property type="protein sequence ID" value="OAX31995.1"/>
    <property type="molecule type" value="Genomic_DNA"/>
</dbReference>
<proteinExistence type="predicted"/>
<organism evidence="1 2">
    <name type="scientific">Rhizopogon vinicolor AM-OR11-026</name>
    <dbReference type="NCBI Taxonomy" id="1314800"/>
    <lineage>
        <taxon>Eukaryota</taxon>
        <taxon>Fungi</taxon>
        <taxon>Dikarya</taxon>
        <taxon>Basidiomycota</taxon>
        <taxon>Agaricomycotina</taxon>
        <taxon>Agaricomycetes</taxon>
        <taxon>Agaricomycetidae</taxon>
        <taxon>Boletales</taxon>
        <taxon>Suillineae</taxon>
        <taxon>Rhizopogonaceae</taxon>
        <taxon>Rhizopogon</taxon>
    </lineage>
</organism>
<protein>
    <submittedName>
        <fullName evidence="1">Uncharacterized protein</fullName>
    </submittedName>
</protein>